<comment type="similarity">
    <text evidence="2 6">Belongs to the MIP/aquaporin (TC 1.A.8) family.</text>
</comment>
<comment type="subcellular location">
    <subcellularLocation>
        <location evidence="1">Membrane</location>
        <topology evidence="1">Multi-pass membrane protein</topology>
    </subcellularLocation>
</comment>
<proteinExistence type="inferred from homology"/>
<dbReference type="Gene3D" id="1.20.1080.10">
    <property type="entry name" value="Glycerol uptake facilitator protein"/>
    <property type="match status" value="1"/>
</dbReference>
<feature type="transmembrane region" description="Helical" evidence="8">
    <location>
        <begin position="122"/>
        <end position="142"/>
    </location>
</feature>
<dbReference type="GO" id="GO:0005886">
    <property type="term" value="C:plasma membrane"/>
    <property type="evidence" value="ECO:0007669"/>
    <property type="project" value="TreeGrafter"/>
</dbReference>
<evidence type="ECO:0000256" key="1">
    <source>
        <dbReference type="ARBA" id="ARBA00004141"/>
    </source>
</evidence>
<evidence type="ECO:0000256" key="4">
    <source>
        <dbReference type="ARBA" id="ARBA00022989"/>
    </source>
</evidence>
<dbReference type="OrthoDB" id="3222at2759"/>
<gene>
    <name evidence="9" type="ORF">BU23DRAFT_591280</name>
</gene>
<evidence type="ECO:0000256" key="6">
    <source>
        <dbReference type="RuleBase" id="RU000477"/>
    </source>
</evidence>
<feature type="transmembrane region" description="Helical" evidence="8">
    <location>
        <begin position="217"/>
        <end position="237"/>
    </location>
</feature>
<evidence type="ECO:0000313" key="10">
    <source>
        <dbReference type="Proteomes" id="UP000800036"/>
    </source>
</evidence>
<dbReference type="InterPro" id="IPR000425">
    <property type="entry name" value="MIP"/>
</dbReference>
<feature type="region of interest" description="Disordered" evidence="7">
    <location>
        <begin position="1"/>
        <end position="27"/>
    </location>
</feature>
<keyword evidence="3 6" id="KW-0812">Transmembrane</keyword>
<accession>A0A6A5UYY2</accession>
<dbReference type="PANTHER" id="PTHR19139">
    <property type="entry name" value="AQUAPORIN TRANSPORTER"/>
    <property type="match status" value="1"/>
</dbReference>
<evidence type="ECO:0000256" key="8">
    <source>
        <dbReference type="SAM" id="Phobius"/>
    </source>
</evidence>
<feature type="transmembrane region" description="Helical" evidence="8">
    <location>
        <begin position="244"/>
        <end position="268"/>
    </location>
</feature>
<keyword evidence="5 8" id="KW-0472">Membrane</keyword>
<keyword evidence="10" id="KW-1185">Reference proteome</keyword>
<evidence type="ECO:0000256" key="7">
    <source>
        <dbReference type="SAM" id="MobiDB-lite"/>
    </source>
</evidence>
<sequence length="322" mass="33584">MFTSKDIETANADAADLRQRRPAHKHHDASIALRPFAGRIGGNQEFTISPDDTNFSSVVAKTPDAAPIFTWTESFGLHAFSSPDLWKEATLEGVGTCLQVYLSGLFSIGLSPRGTQPGNGQVTATVIASLANALLIALFIYGGGPVSGGHFNPLITMGTFVAKLAALPRVVLYVGFQCAGAVVAGFMVRVSLGEGRDGLSVVPGCTMDTGLVTPGEAFALETMSAFALLFIAFGVGLDPRQRSVFGPAVSPILVGLALGLCGFASGVARVGYTGASLNPGRCLGLMAAGDNFTYHYVHWAGGITAAILNGVMYQVIPIYKHE</sequence>
<dbReference type="InterPro" id="IPR023271">
    <property type="entry name" value="Aquaporin-like"/>
</dbReference>
<organism evidence="9 10">
    <name type="scientific">Bimuria novae-zelandiae CBS 107.79</name>
    <dbReference type="NCBI Taxonomy" id="1447943"/>
    <lineage>
        <taxon>Eukaryota</taxon>
        <taxon>Fungi</taxon>
        <taxon>Dikarya</taxon>
        <taxon>Ascomycota</taxon>
        <taxon>Pezizomycotina</taxon>
        <taxon>Dothideomycetes</taxon>
        <taxon>Pleosporomycetidae</taxon>
        <taxon>Pleosporales</taxon>
        <taxon>Massarineae</taxon>
        <taxon>Didymosphaeriaceae</taxon>
        <taxon>Bimuria</taxon>
    </lineage>
</organism>
<dbReference type="SUPFAM" id="SSF81338">
    <property type="entry name" value="Aquaporin-like"/>
    <property type="match status" value="1"/>
</dbReference>
<keyword evidence="4 8" id="KW-1133">Transmembrane helix</keyword>
<protein>
    <submittedName>
        <fullName evidence="9">Aquaporin-like protein</fullName>
    </submittedName>
</protein>
<evidence type="ECO:0000313" key="9">
    <source>
        <dbReference type="EMBL" id="KAF1970211.1"/>
    </source>
</evidence>
<dbReference type="AlphaFoldDB" id="A0A6A5UYY2"/>
<dbReference type="GO" id="GO:0015250">
    <property type="term" value="F:water channel activity"/>
    <property type="evidence" value="ECO:0007669"/>
    <property type="project" value="TreeGrafter"/>
</dbReference>
<feature type="transmembrane region" description="Helical" evidence="8">
    <location>
        <begin position="171"/>
        <end position="192"/>
    </location>
</feature>
<dbReference type="Proteomes" id="UP000800036">
    <property type="component" value="Unassembled WGS sequence"/>
</dbReference>
<dbReference type="EMBL" id="ML976703">
    <property type="protein sequence ID" value="KAF1970211.1"/>
    <property type="molecule type" value="Genomic_DNA"/>
</dbReference>
<reference evidence="9" key="1">
    <citation type="journal article" date="2020" name="Stud. Mycol.">
        <title>101 Dothideomycetes genomes: a test case for predicting lifestyles and emergence of pathogens.</title>
        <authorList>
            <person name="Haridas S."/>
            <person name="Albert R."/>
            <person name="Binder M."/>
            <person name="Bloem J."/>
            <person name="Labutti K."/>
            <person name="Salamov A."/>
            <person name="Andreopoulos B."/>
            <person name="Baker S."/>
            <person name="Barry K."/>
            <person name="Bills G."/>
            <person name="Bluhm B."/>
            <person name="Cannon C."/>
            <person name="Castanera R."/>
            <person name="Culley D."/>
            <person name="Daum C."/>
            <person name="Ezra D."/>
            <person name="Gonzalez J."/>
            <person name="Henrissat B."/>
            <person name="Kuo A."/>
            <person name="Liang C."/>
            <person name="Lipzen A."/>
            <person name="Lutzoni F."/>
            <person name="Magnuson J."/>
            <person name="Mondo S."/>
            <person name="Nolan M."/>
            <person name="Ohm R."/>
            <person name="Pangilinan J."/>
            <person name="Park H.-J."/>
            <person name="Ramirez L."/>
            <person name="Alfaro M."/>
            <person name="Sun H."/>
            <person name="Tritt A."/>
            <person name="Yoshinaga Y."/>
            <person name="Zwiers L.-H."/>
            <person name="Turgeon B."/>
            <person name="Goodwin S."/>
            <person name="Spatafora J."/>
            <person name="Crous P."/>
            <person name="Grigoriev I."/>
        </authorList>
    </citation>
    <scope>NUCLEOTIDE SEQUENCE</scope>
    <source>
        <strain evidence="9">CBS 107.79</strain>
    </source>
</reference>
<feature type="transmembrane region" description="Helical" evidence="8">
    <location>
        <begin position="296"/>
        <end position="316"/>
    </location>
</feature>
<name>A0A6A5UYY2_9PLEO</name>
<dbReference type="InterPro" id="IPR034294">
    <property type="entry name" value="Aquaporin_transptr"/>
</dbReference>
<evidence type="ECO:0000256" key="3">
    <source>
        <dbReference type="ARBA" id="ARBA00022692"/>
    </source>
</evidence>
<dbReference type="Pfam" id="PF00230">
    <property type="entry name" value="MIP"/>
    <property type="match status" value="1"/>
</dbReference>
<dbReference type="PRINTS" id="PR00783">
    <property type="entry name" value="MINTRINSICP"/>
</dbReference>
<evidence type="ECO:0000256" key="5">
    <source>
        <dbReference type="ARBA" id="ARBA00023136"/>
    </source>
</evidence>
<dbReference type="PANTHER" id="PTHR19139:SF199">
    <property type="entry name" value="MIP17260P"/>
    <property type="match status" value="1"/>
</dbReference>
<keyword evidence="6" id="KW-0813">Transport</keyword>
<evidence type="ECO:0000256" key="2">
    <source>
        <dbReference type="ARBA" id="ARBA00006175"/>
    </source>
</evidence>